<feature type="transmembrane region" description="Helical" evidence="6">
    <location>
        <begin position="495"/>
        <end position="513"/>
    </location>
</feature>
<feature type="transmembrane region" description="Helical" evidence="6">
    <location>
        <begin position="98"/>
        <end position="119"/>
    </location>
</feature>
<feature type="transmembrane region" description="Helical" evidence="6">
    <location>
        <begin position="756"/>
        <end position="779"/>
    </location>
</feature>
<evidence type="ECO:0000256" key="5">
    <source>
        <dbReference type="ARBA" id="ARBA00023136"/>
    </source>
</evidence>
<evidence type="ECO:0000256" key="6">
    <source>
        <dbReference type="SAM" id="Phobius"/>
    </source>
</evidence>
<keyword evidence="2" id="KW-1003">Cell membrane</keyword>
<reference evidence="7" key="1">
    <citation type="submission" date="2021-04" db="EMBL/GenBank/DDBJ databases">
        <title>Genome based classification of Actinospica acidithermotolerans sp. nov., an actinobacterium isolated from an Indonesian hot spring.</title>
        <authorList>
            <person name="Kusuma A.B."/>
            <person name="Putra K.E."/>
            <person name="Nafisah S."/>
            <person name="Loh J."/>
            <person name="Nouioui I."/>
            <person name="Goodfellow M."/>
        </authorList>
    </citation>
    <scope>NUCLEOTIDE SEQUENCE</scope>
    <source>
        <strain evidence="7">DSM 45618</strain>
    </source>
</reference>
<evidence type="ECO:0000313" key="7">
    <source>
        <dbReference type="EMBL" id="MBS2963670.1"/>
    </source>
</evidence>
<dbReference type="InterPro" id="IPR011009">
    <property type="entry name" value="Kinase-like_dom_sf"/>
</dbReference>
<evidence type="ECO:0000256" key="2">
    <source>
        <dbReference type="ARBA" id="ARBA00022475"/>
    </source>
</evidence>
<feature type="transmembrane region" description="Helical" evidence="6">
    <location>
        <begin position="65"/>
        <end position="86"/>
    </location>
</feature>
<feature type="transmembrane region" description="Helical" evidence="6">
    <location>
        <begin position="725"/>
        <end position="744"/>
    </location>
</feature>
<evidence type="ECO:0000313" key="8">
    <source>
        <dbReference type="Proteomes" id="UP000677913"/>
    </source>
</evidence>
<comment type="caution">
    <text evidence="7">The sequence shown here is derived from an EMBL/GenBank/DDBJ whole genome shotgun (WGS) entry which is preliminary data.</text>
</comment>
<feature type="transmembrane region" description="Helical" evidence="6">
    <location>
        <begin position="139"/>
        <end position="158"/>
    </location>
</feature>
<protein>
    <submittedName>
        <fullName evidence="7">Flippase-like domain-containing protein</fullName>
    </submittedName>
</protein>
<dbReference type="Pfam" id="PF03706">
    <property type="entry name" value="LPG_synthase_TM"/>
    <property type="match status" value="1"/>
</dbReference>
<feature type="transmembrane region" description="Helical" evidence="6">
    <location>
        <begin position="566"/>
        <end position="588"/>
    </location>
</feature>
<sequence>MLLPTQIMVDEPPEPRRIRRPPDLMRLLFETGLIAVVLLLAVPGASTTTGLETDIHNSITLAPQLFLSTITLLTNIATAVIPVGLAIERLYRREGRRVADGVIAAAIAYLIATLLNLWIDSSASTDWLSEVLTRHLGTSTTTPLHVYIATVIAFLTMIGFGDRPALQTFTWSCVLTYAVATLINGNSALVGLMVTFLFGRTVAFGWRYARGVVNARPTGYDVVTSLFDAGLQPVACHWTGETEDTRRYEADTHDGRLLDVTVLDRDRQAVGLVYRLYRRIRLRGPAQRRNLLSLRRAVDQEALMSYALRDAGIRTPRLVAVRELSADAALLAYERVEGRTLEKLSAEELTDELLTSIWQLQQQMQLHQVAHRRFALDSLLVDRDGQVWLMDLRNGEIAASALQTRLDTAELMATLALRFGPERTVRAGAQVLGVEAMGAALPMLQPVVLTRTTRTAVRKSKDLLQRIREQILTYQPQAAIRVAEPVKLERLRPRTLLTVAAGLVAAYLVLYQLASAGSSISPSKILATASPWWAIVAVASSVMTYVAAAMVLTGFIPERLPVVRNFLVQVAAGFVSIVAPAAVGGVALNTRYLQKQGIATGPAVSAVGASQAVGFIMHIALIAAFSFIANTGSTGHSAWAPSTVVIAILLTIGVFAMITIGVKPLRKFAVARLKPFFEGTLPRLLDVAQNPQKLSAGLGGTILLSLMNALCLWASILAISPHSNISYATTAVVFLTAQAIGSVIPVPSGIGTVELAMAGALTSIGGLSAAVGTPAVFLFRLLRTYLPVIPGYFAFTHLQRKGAL</sequence>
<keyword evidence="8" id="KW-1185">Reference proteome</keyword>
<evidence type="ECO:0000256" key="4">
    <source>
        <dbReference type="ARBA" id="ARBA00022989"/>
    </source>
</evidence>
<dbReference type="SUPFAM" id="SSF56112">
    <property type="entry name" value="Protein kinase-like (PK-like)"/>
    <property type="match status" value="1"/>
</dbReference>
<feature type="transmembrane region" description="Helical" evidence="6">
    <location>
        <begin position="640"/>
        <end position="662"/>
    </location>
</feature>
<dbReference type="AlphaFoldDB" id="A0A8J8BCM3"/>
<organism evidence="7 8">
    <name type="scientific">Actinocrinis puniceicyclus</name>
    <dbReference type="NCBI Taxonomy" id="977794"/>
    <lineage>
        <taxon>Bacteria</taxon>
        <taxon>Bacillati</taxon>
        <taxon>Actinomycetota</taxon>
        <taxon>Actinomycetes</taxon>
        <taxon>Catenulisporales</taxon>
        <taxon>Actinospicaceae</taxon>
        <taxon>Actinocrinis</taxon>
    </lineage>
</organism>
<gene>
    <name evidence="7" type="ORF">KGA66_11465</name>
</gene>
<evidence type="ECO:0000256" key="3">
    <source>
        <dbReference type="ARBA" id="ARBA00022692"/>
    </source>
</evidence>
<dbReference type="EMBL" id="JAGSXH010000031">
    <property type="protein sequence ID" value="MBS2963670.1"/>
    <property type="molecule type" value="Genomic_DNA"/>
</dbReference>
<dbReference type="GO" id="GO:0005886">
    <property type="term" value="C:plasma membrane"/>
    <property type="evidence" value="ECO:0007669"/>
    <property type="project" value="UniProtKB-SubCell"/>
</dbReference>
<dbReference type="InterPro" id="IPR022791">
    <property type="entry name" value="L-PG_synthase/AglD"/>
</dbReference>
<feature type="transmembrane region" description="Helical" evidence="6">
    <location>
        <begin position="608"/>
        <end position="628"/>
    </location>
</feature>
<proteinExistence type="predicted"/>
<accession>A0A8J8BCM3</accession>
<name>A0A8J8BCM3_9ACTN</name>
<comment type="subcellular location">
    <subcellularLocation>
        <location evidence="1">Cell membrane</location>
        <topology evidence="1">Multi-pass membrane protein</topology>
    </subcellularLocation>
</comment>
<keyword evidence="3 6" id="KW-0812">Transmembrane</keyword>
<feature type="transmembrane region" description="Helical" evidence="6">
    <location>
        <begin position="694"/>
        <end position="718"/>
    </location>
</feature>
<feature type="transmembrane region" description="Helical" evidence="6">
    <location>
        <begin position="533"/>
        <end position="554"/>
    </location>
</feature>
<dbReference type="RefSeq" id="WP_211467575.1">
    <property type="nucleotide sequence ID" value="NZ_JAGSXH010000031.1"/>
</dbReference>
<keyword evidence="5 6" id="KW-0472">Membrane</keyword>
<feature type="transmembrane region" description="Helical" evidence="6">
    <location>
        <begin position="27"/>
        <end position="45"/>
    </location>
</feature>
<dbReference type="PANTHER" id="PTHR39087">
    <property type="entry name" value="UPF0104 MEMBRANE PROTEIN MJ1595"/>
    <property type="match status" value="1"/>
</dbReference>
<dbReference type="Proteomes" id="UP000677913">
    <property type="component" value="Unassembled WGS sequence"/>
</dbReference>
<evidence type="ECO:0000256" key="1">
    <source>
        <dbReference type="ARBA" id="ARBA00004651"/>
    </source>
</evidence>
<dbReference type="PANTHER" id="PTHR39087:SF2">
    <property type="entry name" value="UPF0104 MEMBRANE PROTEIN MJ1595"/>
    <property type="match status" value="1"/>
</dbReference>
<keyword evidence="4 6" id="KW-1133">Transmembrane helix</keyword>